<comment type="similarity">
    <text evidence="2">Belongs to the SYG1 (TC 2.A.94) family.</text>
</comment>
<keyword evidence="4" id="KW-1003">Cell membrane</keyword>
<dbReference type="CDD" id="cd14476">
    <property type="entry name" value="SPX_PHO1_like"/>
    <property type="match status" value="1"/>
</dbReference>
<evidence type="ECO:0000256" key="5">
    <source>
        <dbReference type="ARBA" id="ARBA00022592"/>
    </source>
</evidence>
<dbReference type="InterPro" id="IPR034092">
    <property type="entry name" value="PHO1_SPX"/>
</dbReference>
<feature type="transmembrane region" description="Helical" evidence="10">
    <location>
        <begin position="617"/>
        <end position="635"/>
    </location>
</feature>
<comment type="caution">
    <text evidence="13">The sequence shown here is derived from an EMBL/GenBank/DDBJ whole genome shotgun (WGS) entry which is preliminary data.</text>
</comment>
<reference evidence="13 14" key="1">
    <citation type="journal article" date="2020" name="Mol. Biol. Evol.">
        <title>Distinct Expression and Methylation Patterns for Genes with Different Fates following a Single Whole-Genome Duplication in Flowering Plants.</title>
        <authorList>
            <person name="Shi T."/>
            <person name="Rahmani R.S."/>
            <person name="Gugger P.F."/>
            <person name="Wang M."/>
            <person name="Li H."/>
            <person name="Zhang Y."/>
            <person name="Li Z."/>
            <person name="Wang Q."/>
            <person name="Van de Peer Y."/>
            <person name="Marchal K."/>
            <person name="Chen J."/>
        </authorList>
    </citation>
    <scope>NUCLEOTIDE SEQUENCE [LARGE SCALE GENOMIC DNA]</scope>
    <source>
        <tissue evidence="13">Leaf</tissue>
    </source>
</reference>
<feature type="transmembrane region" description="Helical" evidence="10">
    <location>
        <begin position="502"/>
        <end position="520"/>
    </location>
</feature>
<evidence type="ECO:0000259" key="12">
    <source>
        <dbReference type="PROSITE" id="PS51382"/>
    </source>
</evidence>
<sequence>MKFRKEFSEQMVTEWQEAYVDYNGLRRLLKEIMHFEQKKKPATHPEGSQNRIHRAFSRLTYRGSNLKSSHGDVENQEIDAGDVQRDDSKRYYETRFLMPADASEHEIMFFRKLNDEFNKVNMFYKDKVKEVMDEASLLHKQMDALIALRIKVKNPDSSDSNTIKHLKSDVSAMELSKVSTPYSDRKPGFSKCAEREPMDLIHEEMKSRGQMEEHTEDACNKKLNTGNYGPAPEILRRVKIKNTRETPLSTIKGVLKDSEEEELSYKKEELRQVEERLKIAFTEFYQKLLLLKRFNYMNLLAFSKIIKKHDKITSRNASRPYLETLDHSYIGSSDEVLALLERVEGTFIKYFSNSNPRKGLKSLRPKARREKHRITFFSGFLSGCTLALVVALCLIIHSRNLIDRKEEGSLYMENMFPLYSLFAFIVLHMLLYAANIYFWRRYRVNYRFIFDFKQGTELGHREVFLLSAGLAVLSLATAIANLDMEMDSKTQNYKELTELVPLGLLVVLLAIMFCPFNIIYRSSRFFLIKCLFRCICAPLYKVTLPDHFMADQLTSQIQAIRSIEFYICYYGWGDFSRRQNKCHSRKIYNFFYFIVAVIPYWSRFLQCLRRLFEEKHAVHGYNGLRYFITLVAMVLRTAYELKKGINWRVMAAISYAIATSLNTYWDIVMDWGLLRWRSKNRWLRDKLLVPYKSVYFIAMAVNILLRFAWMQQVFEFQIPNLHHRAVVAIVNCLEILRRGNWNFFWLENEHLNNVGKYRAFKSVPLPFNYYDEDQGKDD</sequence>
<comment type="subcellular location">
    <subcellularLocation>
        <location evidence="1">Cell membrane</location>
        <topology evidence="1">Multi-pass membrane protein</topology>
    </subcellularLocation>
</comment>
<name>A0A822YWI3_NELNU</name>
<dbReference type="Proteomes" id="UP000607653">
    <property type="component" value="Unassembled WGS sequence"/>
</dbReference>
<evidence type="ECO:0000256" key="7">
    <source>
        <dbReference type="ARBA" id="ARBA00022989"/>
    </source>
</evidence>
<feature type="transmembrane region" description="Helical" evidence="10">
    <location>
        <begin position="374"/>
        <end position="398"/>
    </location>
</feature>
<keyword evidence="8 10" id="KW-0472">Membrane</keyword>
<dbReference type="Pfam" id="PF03124">
    <property type="entry name" value="EXS"/>
    <property type="match status" value="1"/>
</dbReference>
<dbReference type="PROSITE" id="PS51380">
    <property type="entry name" value="EXS"/>
    <property type="match status" value="1"/>
</dbReference>
<evidence type="ECO:0000313" key="13">
    <source>
        <dbReference type="EMBL" id="DAD37052.1"/>
    </source>
</evidence>
<comment type="function">
    <text evidence="9">May transport inorganic phosphate (Pi).</text>
</comment>
<dbReference type="Pfam" id="PF03105">
    <property type="entry name" value="SPX"/>
    <property type="match status" value="1"/>
</dbReference>
<evidence type="ECO:0000256" key="10">
    <source>
        <dbReference type="SAM" id="Phobius"/>
    </source>
</evidence>
<evidence type="ECO:0000256" key="2">
    <source>
        <dbReference type="ARBA" id="ARBA00009665"/>
    </source>
</evidence>
<evidence type="ECO:0000256" key="1">
    <source>
        <dbReference type="ARBA" id="ARBA00004651"/>
    </source>
</evidence>
<dbReference type="PROSITE" id="PS51382">
    <property type="entry name" value="SPX"/>
    <property type="match status" value="1"/>
</dbReference>
<accession>A0A822YWI3</accession>
<evidence type="ECO:0000256" key="9">
    <source>
        <dbReference type="ARBA" id="ARBA00043939"/>
    </source>
</evidence>
<dbReference type="PANTHER" id="PTHR10783:SF104">
    <property type="entry name" value="PHOSPHATE TRANSPORTER PHO1 HOMOLOG 10"/>
    <property type="match status" value="1"/>
</dbReference>
<feature type="transmembrane region" description="Helical" evidence="10">
    <location>
        <begin position="647"/>
        <end position="667"/>
    </location>
</feature>
<gene>
    <name evidence="13" type="ORF">HUJ06_007693</name>
</gene>
<evidence type="ECO:0008006" key="15">
    <source>
        <dbReference type="Google" id="ProtNLM"/>
    </source>
</evidence>
<keyword evidence="5" id="KW-0592">Phosphate transport</keyword>
<dbReference type="AlphaFoldDB" id="A0A822YWI3"/>
<feature type="transmembrane region" description="Helical" evidence="10">
    <location>
        <begin position="687"/>
        <end position="709"/>
    </location>
</feature>
<dbReference type="GO" id="GO:0005886">
    <property type="term" value="C:plasma membrane"/>
    <property type="evidence" value="ECO:0007669"/>
    <property type="project" value="UniProtKB-SubCell"/>
</dbReference>
<organism evidence="13 14">
    <name type="scientific">Nelumbo nucifera</name>
    <name type="common">Sacred lotus</name>
    <dbReference type="NCBI Taxonomy" id="4432"/>
    <lineage>
        <taxon>Eukaryota</taxon>
        <taxon>Viridiplantae</taxon>
        <taxon>Streptophyta</taxon>
        <taxon>Embryophyta</taxon>
        <taxon>Tracheophyta</taxon>
        <taxon>Spermatophyta</taxon>
        <taxon>Magnoliopsida</taxon>
        <taxon>Proteales</taxon>
        <taxon>Nelumbonaceae</taxon>
        <taxon>Nelumbo</taxon>
    </lineage>
</organism>
<evidence type="ECO:0000256" key="4">
    <source>
        <dbReference type="ARBA" id="ARBA00022475"/>
    </source>
</evidence>
<dbReference type="InterPro" id="IPR004342">
    <property type="entry name" value="EXS_C"/>
</dbReference>
<keyword evidence="14" id="KW-1185">Reference proteome</keyword>
<proteinExistence type="inferred from homology"/>
<keyword evidence="6 10" id="KW-0812">Transmembrane</keyword>
<evidence type="ECO:0000256" key="6">
    <source>
        <dbReference type="ARBA" id="ARBA00022692"/>
    </source>
</evidence>
<dbReference type="GO" id="GO:0006817">
    <property type="term" value="P:phosphate ion transport"/>
    <property type="evidence" value="ECO:0007669"/>
    <property type="project" value="UniProtKB-KW"/>
</dbReference>
<dbReference type="InterPro" id="IPR004331">
    <property type="entry name" value="SPX_dom"/>
</dbReference>
<feature type="transmembrane region" description="Helical" evidence="10">
    <location>
        <begin position="587"/>
        <end position="605"/>
    </location>
</feature>
<feature type="domain" description="SPX" evidence="12">
    <location>
        <begin position="1"/>
        <end position="323"/>
    </location>
</feature>
<keyword evidence="7 10" id="KW-1133">Transmembrane helix</keyword>
<dbReference type="PANTHER" id="PTHR10783">
    <property type="entry name" value="XENOTROPIC AND POLYTROPIC RETROVIRUS RECEPTOR 1-RELATED"/>
    <property type="match status" value="1"/>
</dbReference>
<keyword evidence="3" id="KW-0813">Transport</keyword>
<evidence type="ECO:0000313" key="14">
    <source>
        <dbReference type="Proteomes" id="UP000607653"/>
    </source>
</evidence>
<feature type="domain" description="EXS" evidence="11">
    <location>
        <begin position="583"/>
        <end position="777"/>
    </location>
</feature>
<evidence type="ECO:0000256" key="8">
    <source>
        <dbReference type="ARBA" id="ARBA00023136"/>
    </source>
</evidence>
<evidence type="ECO:0000256" key="3">
    <source>
        <dbReference type="ARBA" id="ARBA00022448"/>
    </source>
</evidence>
<dbReference type="EMBL" id="DUZY01000004">
    <property type="protein sequence ID" value="DAD37052.1"/>
    <property type="molecule type" value="Genomic_DNA"/>
</dbReference>
<feature type="transmembrane region" description="Helical" evidence="10">
    <location>
        <begin position="463"/>
        <end position="482"/>
    </location>
</feature>
<evidence type="ECO:0000259" key="11">
    <source>
        <dbReference type="PROSITE" id="PS51380"/>
    </source>
</evidence>
<feature type="transmembrane region" description="Helical" evidence="10">
    <location>
        <begin position="418"/>
        <end position="439"/>
    </location>
</feature>
<protein>
    <recommendedName>
        <fullName evidence="15">Phosphate transporter PHO1 homolog 10-like</fullName>
    </recommendedName>
</protein>